<comment type="caution">
    <text evidence="1">The sequence shown here is derived from an EMBL/GenBank/DDBJ whole genome shotgun (WGS) entry which is preliminary data.</text>
</comment>
<gene>
    <name evidence="1" type="ORF">WR25_18649</name>
</gene>
<dbReference type="Proteomes" id="UP000218231">
    <property type="component" value="Unassembled WGS sequence"/>
</dbReference>
<evidence type="ECO:0000313" key="2">
    <source>
        <dbReference type="Proteomes" id="UP000218231"/>
    </source>
</evidence>
<keyword evidence="2" id="KW-1185">Reference proteome</keyword>
<protein>
    <submittedName>
        <fullName evidence="1">Uncharacterized protein</fullName>
    </submittedName>
</protein>
<dbReference type="AlphaFoldDB" id="A0A2A2K1H1"/>
<organism evidence="1 2">
    <name type="scientific">Diploscapter pachys</name>
    <dbReference type="NCBI Taxonomy" id="2018661"/>
    <lineage>
        <taxon>Eukaryota</taxon>
        <taxon>Metazoa</taxon>
        <taxon>Ecdysozoa</taxon>
        <taxon>Nematoda</taxon>
        <taxon>Chromadorea</taxon>
        <taxon>Rhabditida</taxon>
        <taxon>Rhabditina</taxon>
        <taxon>Rhabditomorpha</taxon>
        <taxon>Rhabditoidea</taxon>
        <taxon>Rhabditidae</taxon>
        <taxon>Diploscapter</taxon>
    </lineage>
</organism>
<accession>A0A2A2K1H1</accession>
<dbReference type="EMBL" id="LIAE01009896">
    <property type="protein sequence ID" value="PAV67639.1"/>
    <property type="molecule type" value="Genomic_DNA"/>
</dbReference>
<evidence type="ECO:0000313" key="1">
    <source>
        <dbReference type="EMBL" id="PAV67639.1"/>
    </source>
</evidence>
<sequence length="134" mass="14397">MALGVAGGFVDVQLQVADAHRVAFDQPAVGFEGDAGHAVILAVIVEAGEPEAVGLVRAFDRHVQLVSERLGLSRVVDMAVGEQDLFDRDARLRDRGLDTGQVAARIDDRCLHRLGAPDQRAILLEGRHLNDRGA</sequence>
<proteinExistence type="predicted"/>
<reference evidence="1 2" key="1">
    <citation type="journal article" date="2017" name="Curr. Biol.">
        <title>Genome architecture and evolution of a unichromosomal asexual nematode.</title>
        <authorList>
            <person name="Fradin H."/>
            <person name="Zegar C."/>
            <person name="Gutwein M."/>
            <person name="Lucas J."/>
            <person name="Kovtun M."/>
            <person name="Corcoran D."/>
            <person name="Baugh L.R."/>
            <person name="Kiontke K."/>
            <person name="Gunsalus K."/>
            <person name="Fitch D.H."/>
            <person name="Piano F."/>
        </authorList>
    </citation>
    <scope>NUCLEOTIDE SEQUENCE [LARGE SCALE GENOMIC DNA]</scope>
    <source>
        <strain evidence="1">PF1309</strain>
    </source>
</reference>
<name>A0A2A2K1H1_9BILA</name>